<evidence type="ECO:0000313" key="3">
    <source>
        <dbReference type="EMBL" id="EAT42718.1"/>
    </source>
</evidence>
<dbReference type="EMBL" id="CH477359">
    <property type="protein sequence ID" value="EAT42718.1"/>
    <property type="molecule type" value="Genomic_DNA"/>
</dbReference>
<evidence type="ECO:0000256" key="2">
    <source>
        <dbReference type="SAM" id="MobiDB-lite"/>
    </source>
</evidence>
<comment type="similarity">
    <text evidence="1">Belongs to the CFAP97 family.</text>
</comment>
<dbReference type="AlphaFoldDB" id="Q178T4"/>
<dbReference type="KEGG" id="aag:5567039"/>
<reference evidence="3" key="3">
    <citation type="submission" date="2012-09" db="EMBL/GenBank/DDBJ databases">
        <authorList>
            <consortium name="VectorBase"/>
        </authorList>
    </citation>
    <scope>NUCLEOTIDE SEQUENCE</scope>
    <source>
        <strain evidence="3">Liverpool</strain>
    </source>
</reference>
<dbReference type="PhylomeDB" id="Q178T4"/>
<feature type="region of interest" description="Disordered" evidence="2">
    <location>
        <begin position="95"/>
        <end position="163"/>
    </location>
</feature>
<dbReference type="InterPro" id="IPR029488">
    <property type="entry name" value="Hmw/CFAP97"/>
</dbReference>
<reference evidence="3" key="1">
    <citation type="submission" date="2005-10" db="EMBL/GenBank/DDBJ databases">
        <authorList>
            <person name="Loftus B.J."/>
            <person name="Nene V.M."/>
            <person name="Hannick L.I."/>
            <person name="Bidwell S."/>
            <person name="Haas B."/>
            <person name="Amedeo P."/>
            <person name="Orvis J."/>
            <person name="Wortman J.R."/>
            <person name="White O.R."/>
            <person name="Salzberg S."/>
            <person name="Shumway M."/>
            <person name="Koo H."/>
            <person name="Zhao Y."/>
            <person name="Holmes M."/>
            <person name="Miller J."/>
            <person name="Schatz M."/>
            <person name="Pop M."/>
            <person name="Pai G."/>
            <person name="Utterback T."/>
            <person name="Rogers Y.-H."/>
            <person name="Kravitz S."/>
            <person name="Fraser C.M."/>
        </authorList>
    </citation>
    <scope>NUCLEOTIDE SEQUENCE</scope>
    <source>
        <strain evidence="3">Liverpool</strain>
    </source>
</reference>
<evidence type="ECO:0000256" key="1">
    <source>
        <dbReference type="ARBA" id="ARBA00008315"/>
    </source>
</evidence>
<name>Q178T4_AEDAE</name>
<accession>Q178T4</accession>
<dbReference type="Pfam" id="PF13879">
    <property type="entry name" value="Hmw_CFAP97"/>
    <property type="match status" value="1"/>
</dbReference>
<reference evidence="3" key="2">
    <citation type="journal article" date="2007" name="Science">
        <title>Genome sequence of Aedes aegypti, a major arbovirus vector.</title>
        <authorList>
            <person name="Nene V."/>
            <person name="Wortman J.R."/>
            <person name="Lawson D."/>
            <person name="Haas B."/>
            <person name="Kodira C."/>
            <person name="Tu Z.J."/>
            <person name="Loftus B."/>
            <person name="Xi Z."/>
            <person name="Megy K."/>
            <person name="Grabherr M."/>
            <person name="Ren Q."/>
            <person name="Zdobnov E.M."/>
            <person name="Lobo N.F."/>
            <person name="Campbell K.S."/>
            <person name="Brown S.E."/>
            <person name="Bonaldo M.F."/>
            <person name="Zhu J."/>
            <person name="Sinkins S.P."/>
            <person name="Hogenkamp D.G."/>
            <person name="Amedeo P."/>
            <person name="Arensburger P."/>
            <person name="Atkinson P.W."/>
            <person name="Bidwell S."/>
            <person name="Biedler J."/>
            <person name="Birney E."/>
            <person name="Bruggner R.V."/>
            <person name="Costas J."/>
            <person name="Coy M.R."/>
            <person name="Crabtree J."/>
            <person name="Crawford M."/>
            <person name="Debruyn B."/>
            <person name="Decaprio D."/>
            <person name="Eiglmeier K."/>
            <person name="Eisenstadt E."/>
            <person name="El-Dorry H."/>
            <person name="Gelbart W.M."/>
            <person name="Gomes S.L."/>
            <person name="Hammond M."/>
            <person name="Hannick L.I."/>
            <person name="Hogan J.R."/>
            <person name="Holmes M.H."/>
            <person name="Jaffe D."/>
            <person name="Johnston J.S."/>
            <person name="Kennedy R.C."/>
            <person name="Koo H."/>
            <person name="Kravitz S."/>
            <person name="Kriventseva E.V."/>
            <person name="Kulp D."/>
            <person name="Labutti K."/>
            <person name="Lee E."/>
            <person name="Li S."/>
            <person name="Lovin D.D."/>
            <person name="Mao C."/>
            <person name="Mauceli E."/>
            <person name="Menck C.F."/>
            <person name="Miller J.R."/>
            <person name="Montgomery P."/>
            <person name="Mori A."/>
            <person name="Nascimento A.L."/>
            <person name="Naveira H.F."/>
            <person name="Nusbaum C."/>
            <person name="O'leary S."/>
            <person name="Orvis J."/>
            <person name="Pertea M."/>
            <person name="Quesneville H."/>
            <person name="Reidenbach K.R."/>
            <person name="Rogers Y.H."/>
            <person name="Roth C.W."/>
            <person name="Schneider J.R."/>
            <person name="Schatz M."/>
            <person name="Shumway M."/>
            <person name="Stanke M."/>
            <person name="Stinson E.O."/>
            <person name="Tubio J.M."/>
            <person name="Vanzee J.P."/>
            <person name="Verjovski-Almeida S."/>
            <person name="Werner D."/>
            <person name="White O."/>
            <person name="Wyder S."/>
            <person name="Zeng Q."/>
            <person name="Zhao Q."/>
            <person name="Zhao Y."/>
            <person name="Hill C.A."/>
            <person name="Raikhel A.S."/>
            <person name="Soares M.B."/>
            <person name="Knudson D.L."/>
            <person name="Lee N.H."/>
            <person name="Galagan J."/>
            <person name="Salzberg S.L."/>
            <person name="Paulsen I.T."/>
            <person name="Dimopoulos G."/>
            <person name="Collins F.H."/>
            <person name="Birren B."/>
            <person name="Fraser-Liggett C.M."/>
            <person name="Severson D.W."/>
        </authorList>
    </citation>
    <scope>NUCLEOTIDE SEQUENCE [LARGE SCALE GENOMIC DNA]</scope>
    <source>
        <strain evidence="3">Liverpool</strain>
    </source>
</reference>
<dbReference type="VEuPathDB" id="VectorBase:AAEL005777"/>
<gene>
    <name evidence="3" type="ORF">AaeL_AAEL005777</name>
</gene>
<organism evidence="3 4">
    <name type="scientific">Aedes aegypti</name>
    <name type="common">Yellowfever mosquito</name>
    <name type="synonym">Culex aegypti</name>
    <dbReference type="NCBI Taxonomy" id="7159"/>
    <lineage>
        <taxon>Eukaryota</taxon>
        <taxon>Metazoa</taxon>
        <taxon>Ecdysozoa</taxon>
        <taxon>Arthropoda</taxon>
        <taxon>Hexapoda</taxon>
        <taxon>Insecta</taxon>
        <taxon>Pterygota</taxon>
        <taxon>Neoptera</taxon>
        <taxon>Endopterygota</taxon>
        <taxon>Diptera</taxon>
        <taxon>Nematocera</taxon>
        <taxon>Culicoidea</taxon>
        <taxon>Culicidae</taxon>
        <taxon>Culicinae</taxon>
        <taxon>Aedini</taxon>
        <taxon>Aedes</taxon>
        <taxon>Stegomyia</taxon>
    </lineage>
</organism>
<dbReference type="OrthoDB" id="515313at2759"/>
<dbReference type="InterPro" id="IPR038791">
    <property type="entry name" value="Cfap97/Hemingway"/>
</dbReference>
<dbReference type="PaxDb" id="7159-AAEL005777-PA"/>
<protein>
    <submittedName>
        <fullName evidence="3">AAEL005777-PA</fullName>
    </submittedName>
</protein>
<evidence type="ECO:0000313" key="4">
    <source>
        <dbReference type="Proteomes" id="UP000682892"/>
    </source>
</evidence>
<dbReference type="eggNOG" id="ENOG502SDBI">
    <property type="taxonomic scope" value="Eukaryota"/>
</dbReference>
<feature type="compositionally biased region" description="Low complexity" evidence="2">
    <location>
        <begin position="109"/>
        <end position="121"/>
    </location>
</feature>
<proteinExistence type="inferred from homology"/>
<dbReference type="OMA" id="HMDIMKN"/>
<feature type="region of interest" description="Disordered" evidence="2">
    <location>
        <begin position="245"/>
        <end position="278"/>
    </location>
</feature>
<feature type="compositionally biased region" description="Low complexity" evidence="2">
    <location>
        <begin position="251"/>
        <end position="268"/>
    </location>
</feature>
<dbReference type="PANTHER" id="PTHR23035">
    <property type="entry name" value="CILIA- AND FLAGELLA-ASSOCIATED PROTEIN 97-RELATED"/>
    <property type="match status" value="1"/>
</dbReference>
<dbReference type="Proteomes" id="UP000682892">
    <property type="component" value="Chromosome 3"/>
</dbReference>
<feature type="compositionally biased region" description="Polar residues" evidence="2">
    <location>
        <begin position="95"/>
        <end position="108"/>
    </location>
</feature>
<dbReference type="STRING" id="7159.Q178T4"/>
<feature type="compositionally biased region" description="Low complexity" evidence="2">
    <location>
        <begin position="144"/>
        <end position="155"/>
    </location>
</feature>
<sequence>MFPHVPAHALLLRFPVEIPVATGGSTDHNKYIPTAGSKHGNPKFVFPEPTIRRSPIAVKRKFALINRPAIFKKPFSLSSNRFRVVRKMSSNNKHLGKCTSVTNSLLPESSSSTGSSSSSSSNWDRTDYSSFQSEKLTSRDEDALSSISGSSLSSSPRHEPRHGANGFQVEILSSEPEDFDESGHLFHMDIMKNSLSDISLSSSRRIAAVKPKKAQNLSFSRDRVREIERHNQLLLQRIMTTKPTLSTKAKTSVTTFSTPSNNNSRTTSAAVNRKKKQRQIDIDNQLLRKKLEKIERTRRTAW</sequence>